<evidence type="ECO:0000256" key="3">
    <source>
        <dbReference type="ARBA" id="ARBA00023163"/>
    </source>
</evidence>
<protein>
    <submittedName>
        <fullName evidence="5">DeoR/GlpR family DNA-binding transcription regulator</fullName>
    </submittedName>
</protein>
<dbReference type="GO" id="GO:0003700">
    <property type="term" value="F:DNA-binding transcription factor activity"/>
    <property type="evidence" value="ECO:0007669"/>
    <property type="project" value="InterPro"/>
</dbReference>
<dbReference type="PROSITE" id="PS51000">
    <property type="entry name" value="HTH_DEOR_2"/>
    <property type="match status" value="1"/>
</dbReference>
<dbReference type="InterPro" id="IPR001034">
    <property type="entry name" value="DeoR_HTH"/>
</dbReference>
<dbReference type="PRINTS" id="PR00037">
    <property type="entry name" value="HTHLACR"/>
</dbReference>
<keyword evidence="3" id="KW-0804">Transcription</keyword>
<keyword evidence="1" id="KW-0805">Transcription regulation</keyword>
<evidence type="ECO:0000256" key="2">
    <source>
        <dbReference type="ARBA" id="ARBA00023125"/>
    </source>
</evidence>
<dbReference type="PANTHER" id="PTHR30363:SF44">
    <property type="entry name" value="AGA OPERON TRANSCRIPTIONAL REPRESSOR-RELATED"/>
    <property type="match status" value="1"/>
</dbReference>
<dbReference type="InterPro" id="IPR036388">
    <property type="entry name" value="WH-like_DNA-bd_sf"/>
</dbReference>
<dbReference type="SMART" id="SM00420">
    <property type="entry name" value="HTH_DEOR"/>
    <property type="match status" value="1"/>
</dbReference>
<evidence type="ECO:0000313" key="5">
    <source>
        <dbReference type="EMBL" id="MDA3733418.1"/>
    </source>
</evidence>
<dbReference type="SUPFAM" id="SSF100950">
    <property type="entry name" value="NagB/RpiA/CoA transferase-like"/>
    <property type="match status" value="1"/>
</dbReference>
<evidence type="ECO:0000259" key="4">
    <source>
        <dbReference type="PROSITE" id="PS51000"/>
    </source>
</evidence>
<dbReference type="SUPFAM" id="SSF46785">
    <property type="entry name" value="Winged helix' DNA-binding domain"/>
    <property type="match status" value="1"/>
</dbReference>
<evidence type="ECO:0000256" key="1">
    <source>
        <dbReference type="ARBA" id="ARBA00023015"/>
    </source>
</evidence>
<dbReference type="Proteomes" id="UP001169242">
    <property type="component" value="Unassembled WGS sequence"/>
</dbReference>
<dbReference type="InterPro" id="IPR036390">
    <property type="entry name" value="WH_DNA-bd_sf"/>
</dbReference>
<comment type="caution">
    <text evidence="5">The sequence shown here is derived from an EMBL/GenBank/DDBJ whole genome shotgun (WGS) entry which is preliminary data.</text>
</comment>
<dbReference type="Pfam" id="PF00455">
    <property type="entry name" value="DeoRC"/>
    <property type="match status" value="1"/>
</dbReference>
<dbReference type="RefSeq" id="WP_053983125.1">
    <property type="nucleotide sequence ID" value="NZ_JAQIFT010000062.1"/>
</dbReference>
<name>A0AA42DQG1_9FIRM</name>
<dbReference type="InterPro" id="IPR018356">
    <property type="entry name" value="Tscrpt_reg_HTH_DeoR_CS"/>
</dbReference>
<dbReference type="Gene3D" id="1.10.10.10">
    <property type="entry name" value="Winged helix-like DNA-binding domain superfamily/Winged helix DNA-binding domain"/>
    <property type="match status" value="1"/>
</dbReference>
<dbReference type="Pfam" id="PF08220">
    <property type="entry name" value="HTH_DeoR"/>
    <property type="match status" value="1"/>
</dbReference>
<dbReference type="AlphaFoldDB" id="A0AA42DQG1"/>
<gene>
    <name evidence="5" type="ORF">PBV87_18220</name>
</gene>
<dbReference type="InterPro" id="IPR037171">
    <property type="entry name" value="NagB/RpiA_transferase-like"/>
</dbReference>
<organism evidence="5 6">
    <name type="scientific">Holtiella tumoricola</name>
    <dbReference type="NCBI Taxonomy" id="3018743"/>
    <lineage>
        <taxon>Bacteria</taxon>
        <taxon>Bacillati</taxon>
        <taxon>Bacillota</taxon>
        <taxon>Clostridia</taxon>
        <taxon>Lachnospirales</taxon>
        <taxon>Cellulosilyticaceae</taxon>
        <taxon>Holtiella</taxon>
    </lineage>
</organism>
<feature type="domain" description="HTH deoR-type" evidence="4">
    <location>
        <begin position="3"/>
        <end position="58"/>
    </location>
</feature>
<sequence length="257" mass="29143">MLAIERQRIILDKLREDGAVRVVDLSKLFDVTEETVRRDLDKLEKQNLLKKTYGGAVSLENDEKEVEEHPFEYRIKQNSESKDKIGRAIADLIQDGEILMVDCSTTCLEVLSHIEEQKKVTVITNGLSTMTLASKLSHLTLIGTGGTYREKSISFVGPTAKNNIKSYYADKAIISCKGITKERGVMESSEFEAEIKQSFIESAKETILAVDHQKIDKSAIHRLIGLEKIHYIVTDEPLDEEWLEVCRKYNIKLIIAK</sequence>
<dbReference type="PANTHER" id="PTHR30363">
    <property type="entry name" value="HTH-TYPE TRANSCRIPTIONAL REGULATOR SRLR-RELATED"/>
    <property type="match status" value="1"/>
</dbReference>
<dbReference type="SMART" id="SM01134">
    <property type="entry name" value="DeoRC"/>
    <property type="match status" value="1"/>
</dbReference>
<proteinExistence type="predicted"/>
<dbReference type="EMBL" id="JAQIFT010000062">
    <property type="protein sequence ID" value="MDA3733418.1"/>
    <property type="molecule type" value="Genomic_DNA"/>
</dbReference>
<dbReference type="InterPro" id="IPR050313">
    <property type="entry name" value="Carb_Metab_HTH_regulators"/>
</dbReference>
<dbReference type="InterPro" id="IPR014036">
    <property type="entry name" value="DeoR-like_C"/>
</dbReference>
<accession>A0AA42DQG1</accession>
<keyword evidence="6" id="KW-1185">Reference proteome</keyword>
<dbReference type="PROSITE" id="PS00894">
    <property type="entry name" value="HTH_DEOR_1"/>
    <property type="match status" value="1"/>
</dbReference>
<dbReference type="GO" id="GO:0003677">
    <property type="term" value="F:DNA binding"/>
    <property type="evidence" value="ECO:0007669"/>
    <property type="project" value="UniProtKB-KW"/>
</dbReference>
<keyword evidence="2 5" id="KW-0238">DNA-binding</keyword>
<evidence type="ECO:0000313" key="6">
    <source>
        <dbReference type="Proteomes" id="UP001169242"/>
    </source>
</evidence>
<reference evidence="5" key="1">
    <citation type="journal article" date="2023" name="Int. J. Syst. Evol. Microbiol.">
        <title>&lt;i&gt;Holtiella tumoricola&lt;/i&gt; gen. nov. sp. nov., isolated from a human clinical sample.</title>
        <authorList>
            <person name="Allen-Vercoe E."/>
            <person name="Daigneault M.C."/>
            <person name="Vancuren S.J."/>
            <person name="Cochrane K."/>
            <person name="O'Neal L.L."/>
            <person name="Sankaranarayanan K."/>
            <person name="Lawson P.A."/>
        </authorList>
    </citation>
    <scope>NUCLEOTIDE SEQUENCE</scope>
    <source>
        <strain evidence="5">CC70A</strain>
    </source>
</reference>